<dbReference type="AlphaFoldDB" id="A0AA47ML93"/>
<comment type="subcellular location">
    <subcellularLocation>
        <location evidence="1">Nucleus</location>
    </subcellularLocation>
</comment>
<dbReference type="InterPro" id="IPR008906">
    <property type="entry name" value="HATC_C_dom"/>
</dbReference>
<feature type="domain" description="BED-type" evidence="10">
    <location>
        <begin position="21"/>
        <end position="76"/>
    </location>
</feature>
<dbReference type="Pfam" id="PF05699">
    <property type="entry name" value="Dimer_Tnp_hAT"/>
    <property type="match status" value="1"/>
</dbReference>
<keyword evidence="3 9" id="KW-0863">Zinc-finger</keyword>
<dbReference type="SUPFAM" id="SSF57667">
    <property type="entry name" value="beta-beta-alpha zinc fingers"/>
    <property type="match status" value="1"/>
</dbReference>
<dbReference type="GO" id="GO:0005634">
    <property type="term" value="C:nucleus"/>
    <property type="evidence" value="ECO:0007669"/>
    <property type="project" value="UniProtKB-SubCell"/>
</dbReference>
<evidence type="ECO:0000256" key="2">
    <source>
        <dbReference type="ARBA" id="ARBA00022723"/>
    </source>
</evidence>
<keyword evidence="2" id="KW-0479">Metal-binding</keyword>
<dbReference type="InterPro" id="IPR036236">
    <property type="entry name" value="Znf_C2H2_sf"/>
</dbReference>
<evidence type="ECO:0000256" key="1">
    <source>
        <dbReference type="ARBA" id="ARBA00004123"/>
    </source>
</evidence>
<evidence type="ECO:0000256" key="5">
    <source>
        <dbReference type="ARBA" id="ARBA00023015"/>
    </source>
</evidence>
<organism evidence="11 12">
    <name type="scientific">Merluccius polli</name>
    <name type="common">Benguela hake</name>
    <name type="synonym">Merluccius cadenati</name>
    <dbReference type="NCBI Taxonomy" id="89951"/>
    <lineage>
        <taxon>Eukaryota</taxon>
        <taxon>Metazoa</taxon>
        <taxon>Chordata</taxon>
        <taxon>Craniata</taxon>
        <taxon>Vertebrata</taxon>
        <taxon>Euteleostomi</taxon>
        <taxon>Actinopterygii</taxon>
        <taxon>Neopterygii</taxon>
        <taxon>Teleostei</taxon>
        <taxon>Neoteleostei</taxon>
        <taxon>Acanthomorphata</taxon>
        <taxon>Zeiogadaria</taxon>
        <taxon>Gadariae</taxon>
        <taxon>Gadiformes</taxon>
        <taxon>Gadoidei</taxon>
        <taxon>Merlucciidae</taxon>
        <taxon>Merluccius</taxon>
    </lineage>
</organism>
<evidence type="ECO:0000313" key="11">
    <source>
        <dbReference type="EMBL" id="KAK0142438.1"/>
    </source>
</evidence>
<keyword evidence="12" id="KW-1185">Reference proteome</keyword>
<dbReference type="PANTHER" id="PTHR46481:SF9">
    <property type="entry name" value="ZINC FINGER BED DOMAIN-CONTAINING PROTEIN 1-LIKE"/>
    <property type="match status" value="1"/>
</dbReference>
<dbReference type="SMART" id="SM00614">
    <property type="entry name" value="ZnF_BED"/>
    <property type="match status" value="1"/>
</dbReference>
<dbReference type="SUPFAM" id="SSF140996">
    <property type="entry name" value="Hermes dimerisation domain"/>
    <property type="match status" value="1"/>
</dbReference>
<dbReference type="PROSITE" id="PS50808">
    <property type="entry name" value="ZF_BED"/>
    <property type="match status" value="1"/>
</dbReference>
<dbReference type="EMBL" id="JAOPHQ010003695">
    <property type="protein sequence ID" value="KAK0142438.1"/>
    <property type="molecule type" value="Genomic_DNA"/>
</dbReference>
<gene>
    <name evidence="11" type="primary">ZBED1_82</name>
    <name evidence="11" type="ORF">N1851_019818</name>
</gene>
<keyword evidence="5" id="KW-0805">Transcription regulation</keyword>
<dbReference type="InterPro" id="IPR003656">
    <property type="entry name" value="Znf_BED"/>
</dbReference>
<dbReference type="InterPro" id="IPR012337">
    <property type="entry name" value="RNaseH-like_sf"/>
</dbReference>
<dbReference type="Proteomes" id="UP001174136">
    <property type="component" value="Unassembled WGS sequence"/>
</dbReference>
<comment type="caution">
    <text evidence="11">The sequence shown here is derived from an EMBL/GenBank/DDBJ whole genome shotgun (WGS) entry which is preliminary data.</text>
</comment>
<evidence type="ECO:0000256" key="6">
    <source>
        <dbReference type="ARBA" id="ARBA00023125"/>
    </source>
</evidence>
<keyword evidence="4" id="KW-0862">Zinc</keyword>
<evidence type="ECO:0000256" key="4">
    <source>
        <dbReference type="ARBA" id="ARBA00022833"/>
    </source>
</evidence>
<reference evidence="11" key="1">
    <citation type="journal article" date="2023" name="Front. Mar. Sci.">
        <title>A new Merluccius polli reference genome to investigate the effects of global change in West African waters.</title>
        <authorList>
            <person name="Mateo J.L."/>
            <person name="Blanco-Fernandez C."/>
            <person name="Garcia-Vazquez E."/>
            <person name="Machado-Schiaffino G."/>
        </authorList>
    </citation>
    <scope>NUCLEOTIDE SEQUENCE</scope>
    <source>
        <strain evidence="11">C29</strain>
        <tissue evidence="11">Fin</tissue>
    </source>
</reference>
<evidence type="ECO:0000259" key="10">
    <source>
        <dbReference type="PROSITE" id="PS50808"/>
    </source>
</evidence>
<evidence type="ECO:0000256" key="8">
    <source>
        <dbReference type="ARBA" id="ARBA00023242"/>
    </source>
</evidence>
<dbReference type="Pfam" id="PF02892">
    <property type="entry name" value="zf-BED"/>
    <property type="match status" value="1"/>
</dbReference>
<dbReference type="GO" id="GO:0003677">
    <property type="term" value="F:DNA binding"/>
    <property type="evidence" value="ECO:0007669"/>
    <property type="project" value="UniProtKB-KW"/>
</dbReference>
<name>A0AA47ML93_MERPO</name>
<evidence type="ECO:0000313" key="12">
    <source>
        <dbReference type="Proteomes" id="UP001174136"/>
    </source>
</evidence>
<keyword evidence="6" id="KW-0238">DNA-binding</keyword>
<sequence>MSAEDNAAGGSEESNFVPKHKSSSIIWMYFGFRKDDVDQSEVLCKSCLAKIATKHGNTTNLFHHLKQHHRVLHDECMTLKQTPGTSQSSLKRPKQTMIADALGSVTPYESTSNRHKVITESITYHLAKDMVPVYTVSKEGFKNMVHTLDKRYKIPSRTHFSQVAIPKLYNECKMNVESELREIDNFATTTDLWSSRTTEPYISLTLHFITTNFELKTRCLQTSFFPGEHTGDNIAQEMRGALADWDLKEDQQVCVTTDNASNMIKALEVNGWTRLQCFGHRLHLAIENAVKGDNRISRATGVCKKLVCHFSHSWKKRVALDQAQKRLNLPVHGLITECQTRWGSRVLMINRILEQQKALHEVLSEDRNTRHLILGHQDLDVLESVSKALGPLLEFTDALSGEDYVSVSHIKPVLNLFNTTILAPEEDDTDMTKSLKKKMLEYMNSKYEDRVTQELLDVASFLDPRYKTQYISVNDVPNIRARLVSEMKTMEHKHSVESTRVEEVSPPPTKKAKKSLASFFKKSTASATVPIDPTAAIEAELSAYLLSSTIDNEEDPLLWWRTHKVNFPRLSNMARKYLCMQATSSPSERIFSASGNIVSCERSCLKPDMVNKLVFLAKNL</sequence>
<accession>A0AA47ML93</accession>
<protein>
    <submittedName>
        <fullName evidence="11">Zinc finger BED domain-containing protein 1</fullName>
    </submittedName>
</protein>
<evidence type="ECO:0000256" key="3">
    <source>
        <dbReference type="ARBA" id="ARBA00022771"/>
    </source>
</evidence>
<keyword evidence="7" id="KW-0804">Transcription</keyword>
<dbReference type="InterPro" id="IPR052035">
    <property type="entry name" value="ZnF_BED_domain_contain"/>
</dbReference>
<dbReference type="GO" id="GO:0046983">
    <property type="term" value="F:protein dimerization activity"/>
    <property type="evidence" value="ECO:0007669"/>
    <property type="project" value="InterPro"/>
</dbReference>
<dbReference type="PANTHER" id="PTHR46481">
    <property type="entry name" value="ZINC FINGER BED DOMAIN-CONTAINING PROTEIN 4"/>
    <property type="match status" value="1"/>
</dbReference>
<evidence type="ECO:0000256" key="9">
    <source>
        <dbReference type="PROSITE-ProRule" id="PRU00027"/>
    </source>
</evidence>
<evidence type="ECO:0000256" key="7">
    <source>
        <dbReference type="ARBA" id="ARBA00023163"/>
    </source>
</evidence>
<dbReference type="GO" id="GO:0008270">
    <property type="term" value="F:zinc ion binding"/>
    <property type="evidence" value="ECO:0007669"/>
    <property type="project" value="UniProtKB-KW"/>
</dbReference>
<dbReference type="SUPFAM" id="SSF53098">
    <property type="entry name" value="Ribonuclease H-like"/>
    <property type="match status" value="1"/>
</dbReference>
<proteinExistence type="predicted"/>
<keyword evidence="8" id="KW-0539">Nucleus</keyword>